<keyword evidence="1" id="KW-0812">Transmembrane</keyword>
<evidence type="ECO:0000313" key="2">
    <source>
        <dbReference type="EMBL" id="GBP91106.1"/>
    </source>
</evidence>
<accession>A0A4C1ZRG3</accession>
<keyword evidence="3" id="KW-1185">Reference proteome</keyword>
<dbReference type="EMBL" id="BGZK01002142">
    <property type="protein sequence ID" value="GBP91106.1"/>
    <property type="molecule type" value="Genomic_DNA"/>
</dbReference>
<keyword evidence="1" id="KW-1133">Transmembrane helix</keyword>
<evidence type="ECO:0008006" key="4">
    <source>
        <dbReference type="Google" id="ProtNLM"/>
    </source>
</evidence>
<name>A0A4C1ZRG3_EUMVA</name>
<dbReference type="InterPro" id="IPR036179">
    <property type="entry name" value="Ig-like_dom_sf"/>
</dbReference>
<evidence type="ECO:0000313" key="3">
    <source>
        <dbReference type="Proteomes" id="UP000299102"/>
    </source>
</evidence>
<dbReference type="GO" id="GO:0032589">
    <property type="term" value="C:neuron projection membrane"/>
    <property type="evidence" value="ECO:0007669"/>
    <property type="project" value="TreeGrafter"/>
</dbReference>
<gene>
    <name evidence="2" type="ORF">EVAR_100407_1</name>
</gene>
<dbReference type="GO" id="GO:0050808">
    <property type="term" value="P:synapse organization"/>
    <property type="evidence" value="ECO:0007669"/>
    <property type="project" value="TreeGrafter"/>
</dbReference>
<protein>
    <recommendedName>
        <fullName evidence="4">Ig-like domain-containing protein</fullName>
    </recommendedName>
</protein>
<proteinExistence type="predicted"/>
<dbReference type="OrthoDB" id="6354602at2759"/>
<dbReference type="PANTHER" id="PTHR23279">
    <property type="entry name" value="DEFECTIVE PROBOSCIS EXTENSION RESPONSE DPR -RELATED"/>
    <property type="match status" value="1"/>
</dbReference>
<dbReference type="AlphaFoldDB" id="A0A4C1ZRG3"/>
<organism evidence="2 3">
    <name type="scientific">Eumeta variegata</name>
    <name type="common">Bagworm moth</name>
    <name type="synonym">Eumeta japonica</name>
    <dbReference type="NCBI Taxonomy" id="151549"/>
    <lineage>
        <taxon>Eukaryota</taxon>
        <taxon>Metazoa</taxon>
        <taxon>Ecdysozoa</taxon>
        <taxon>Arthropoda</taxon>
        <taxon>Hexapoda</taxon>
        <taxon>Insecta</taxon>
        <taxon>Pterygota</taxon>
        <taxon>Neoptera</taxon>
        <taxon>Endopterygota</taxon>
        <taxon>Lepidoptera</taxon>
        <taxon>Glossata</taxon>
        <taxon>Ditrysia</taxon>
        <taxon>Tineoidea</taxon>
        <taxon>Psychidae</taxon>
        <taxon>Oiketicinae</taxon>
        <taxon>Eumeta</taxon>
    </lineage>
</organism>
<sequence length="334" mass="36717">MLMSHKDLRLSAASVSQLNELGFVPKDVVCLFVRLSYYFTPLFPFLFLPAFSFLIMIRGRRSTPPPLTRLAMHLLVVSSLPCRTFFIVFNAQPLMKRIMHPSLILNFDRGHAFDSDIYPVLDSAFSSSLNSHSATNHSSDLNKAEGVVVRSENTNTWLKLSTNPNTYNTKNVKHPGQTLNFDPVFTLLFNPSHVLNFGSGPAFDSDFGPFLHFVPCSAFNSNSATSSNSDLNEAKRIEKGLRYKDRRTDTSPPIETYPGEGVKTEATSNGALSRLYIANANRKDSGNYTCALADVATAAVSVHVLRGENPLAMQRGGSPSLSTPFVTLCVAVLS</sequence>
<feature type="transmembrane region" description="Helical" evidence="1">
    <location>
        <begin position="35"/>
        <end position="58"/>
    </location>
</feature>
<dbReference type="PANTHER" id="PTHR23279:SF3">
    <property type="entry name" value="DEFECTIVE PROBOSCIS EXTENSION RESPONSE 18"/>
    <property type="match status" value="1"/>
</dbReference>
<keyword evidence="1" id="KW-0472">Membrane</keyword>
<evidence type="ECO:0000256" key="1">
    <source>
        <dbReference type="SAM" id="Phobius"/>
    </source>
</evidence>
<dbReference type="SUPFAM" id="SSF48726">
    <property type="entry name" value="Immunoglobulin"/>
    <property type="match status" value="1"/>
</dbReference>
<feature type="transmembrane region" description="Helical" evidence="1">
    <location>
        <begin position="70"/>
        <end position="89"/>
    </location>
</feature>
<dbReference type="Proteomes" id="UP000299102">
    <property type="component" value="Unassembled WGS sequence"/>
</dbReference>
<dbReference type="STRING" id="151549.A0A4C1ZRG3"/>
<dbReference type="InterPro" id="IPR037448">
    <property type="entry name" value="Zig-8"/>
</dbReference>
<comment type="caution">
    <text evidence="2">The sequence shown here is derived from an EMBL/GenBank/DDBJ whole genome shotgun (WGS) entry which is preliminary data.</text>
</comment>
<reference evidence="2 3" key="1">
    <citation type="journal article" date="2019" name="Commun. Biol.">
        <title>The bagworm genome reveals a unique fibroin gene that provides high tensile strength.</title>
        <authorList>
            <person name="Kono N."/>
            <person name="Nakamura H."/>
            <person name="Ohtoshi R."/>
            <person name="Tomita M."/>
            <person name="Numata K."/>
            <person name="Arakawa K."/>
        </authorList>
    </citation>
    <scope>NUCLEOTIDE SEQUENCE [LARGE SCALE GENOMIC DNA]</scope>
</reference>